<proteinExistence type="predicted"/>
<dbReference type="Proteomes" id="UP001551482">
    <property type="component" value="Unassembled WGS sequence"/>
</dbReference>
<keyword evidence="7" id="KW-1185">Reference proteome</keyword>
<evidence type="ECO:0000259" key="5">
    <source>
        <dbReference type="PROSITE" id="PS51078"/>
    </source>
</evidence>
<comment type="caution">
    <text evidence="6">The sequence shown here is derived from an EMBL/GenBank/DDBJ whole genome shotgun (WGS) entry which is preliminary data.</text>
</comment>
<dbReference type="PANTHER" id="PTHR30136:SF24">
    <property type="entry name" value="HTH-TYPE TRANSCRIPTIONAL REPRESSOR ALLR"/>
    <property type="match status" value="1"/>
</dbReference>
<name>A0ABV3DML5_9ACTN</name>
<evidence type="ECO:0000259" key="4">
    <source>
        <dbReference type="PROSITE" id="PS51077"/>
    </source>
</evidence>
<dbReference type="RefSeq" id="WP_358358209.1">
    <property type="nucleotide sequence ID" value="NZ_JBEZFP010000077.1"/>
</dbReference>
<dbReference type="EMBL" id="JBEZFP010000077">
    <property type="protein sequence ID" value="MEU8136996.1"/>
    <property type="molecule type" value="Genomic_DNA"/>
</dbReference>
<accession>A0ABV3DML5</accession>
<reference evidence="6 7" key="1">
    <citation type="submission" date="2024-06" db="EMBL/GenBank/DDBJ databases">
        <title>The Natural Products Discovery Center: Release of the First 8490 Sequenced Strains for Exploring Actinobacteria Biosynthetic Diversity.</title>
        <authorList>
            <person name="Kalkreuter E."/>
            <person name="Kautsar S.A."/>
            <person name="Yang D."/>
            <person name="Bader C.D."/>
            <person name="Teijaro C.N."/>
            <person name="Fluegel L."/>
            <person name="Davis C.M."/>
            <person name="Simpson J.R."/>
            <person name="Lauterbach L."/>
            <person name="Steele A.D."/>
            <person name="Gui C."/>
            <person name="Meng S."/>
            <person name="Li G."/>
            <person name="Viehrig K."/>
            <person name="Ye F."/>
            <person name="Su P."/>
            <person name="Kiefer A.F."/>
            <person name="Nichols A."/>
            <person name="Cepeda A.J."/>
            <person name="Yan W."/>
            <person name="Fan B."/>
            <person name="Jiang Y."/>
            <person name="Adhikari A."/>
            <person name="Zheng C.-J."/>
            <person name="Schuster L."/>
            <person name="Cowan T.M."/>
            <person name="Smanski M.J."/>
            <person name="Chevrette M.G."/>
            <person name="De Carvalho L.P.S."/>
            <person name="Shen B."/>
        </authorList>
    </citation>
    <scope>NUCLEOTIDE SEQUENCE [LARGE SCALE GENOMIC DNA]</scope>
    <source>
        <strain evidence="6 7">NPDC048946</strain>
    </source>
</reference>
<dbReference type="InterPro" id="IPR050707">
    <property type="entry name" value="HTH_MetabolicPath_Reg"/>
</dbReference>
<dbReference type="SUPFAM" id="SSF55781">
    <property type="entry name" value="GAF domain-like"/>
    <property type="match status" value="1"/>
</dbReference>
<evidence type="ECO:0000313" key="7">
    <source>
        <dbReference type="Proteomes" id="UP001551482"/>
    </source>
</evidence>
<sequence length="300" mass="32220">MAERMSPSADRVVLILGLLAEHPAERLTLTEIATRLGLSKPTCLGVLGSLTAGGLLTRDEDKAYALGPALLRMGSAAENSVAPLDLMRPYLDGLHGRLRAGCLIVGNVENDMVVLDRRGTLAEGDARDFVGERFPLVPPLGLVNHLWNPDGVLEDWLAREPLVRLDPEPGRLAAVAAGARERGYVVERAGGPTDIGHAVVAQLVSSHLPEPVLRRVCAHLPPTTFREYEVPGEEDPRVPVSSISAPVFDRRGRQRYLFTAVLDRKLSPAEREDATAAVVAAGRASTEALGGHNPWDTAAR</sequence>
<dbReference type="PANTHER" id="PTHR30136">
    <property type="entry name" value="HELIX-TURN-HELIX TRANSCRIPTIONAL REGULATOR, ICLR FAMILY"/>
    <property type="match status" value="1"/>
</dbReference>
<dbReference type="InterPro" id="IPR029016">
    <property type="entry name" value="GAF-like_dom_sf"/>
</dbReference>
<dbReference type="PROSITE" id="PS51077">
    <property type="entry name" value="HTH_ICLR"/>
    <property type="match status" value="1"/>
</dbReference>
<feature type="domain" description="IclR-ED" evidence="5">
    <location>
        <begin position="69"/>
        <end position="291"/>
    </location>
</feature>
<dbReference type="SUPFAM" id="SSF46785">
    <property type="entry name" value="Winged helix' DNA-binding domain"/>
    <property type="match status" value="1"/>
</dbReference>
<gene>
    <name evidence="6" type="ORF">AB0C36_26215</name>
</gene>
<keyword evidence="2" id="KW-0238">DNA-binding</keyword>
<evidence type="ECO:0000256" key="2">
    <source>
        <dbReference type="ARBA" id="ARBA00023125"/>
    </source>
</evidence>
<dbReference type="InterPro" id="IPR014757">
    <property type="entry name" value="Tscrpt_reg_IclR_C"/>
</dbReference>
<organism evidence="6 7">
    <name type="scientific">Streptodolium elevatio</name>
    <dbReference type="NCBI Taxonomy" id="3157996"/>
    <lineage>
        <taxon>Bacteria</taxon>
        <taxon>Bacillati</taxon>
        <taxon>Actinomycetota</taxon>
        <taxon>Actinomycetes</taxon>
        <taxon>Kitasatosporales</taxon>
        <taxon>Streptomycetaceae</taxon>
        <taxon>Streptodolium</taxon>
    </lineage>
</organism>
<dbReference type="InterPro" id="IPR036388">
    <property type="entry name" value="WH-like_DNA-bd_sf"/>
</dbReference>
<evidence type="ECO:0000313" key="6">
    <source>
        <dbReference type="EMBL" id="MEU8136996.1"/>
    </source>
</evidence>
<dbReference type="InterPro" id="IPR036390">
    <property type="entry name" value="WH_DNA-bd_sf"/>
</dbReference>
<keyword evidence="3" id="KW-0804">Transcription</keyword>
<evidence type="ECO:0000256" key="3">
    <source>
        <dbReference type="ARBA" id="ARBA00023163"/>
    </source>
</evidence>
<dbReference type="SMART" id="SM00346">
    <property type="entry name" value="HTH_ICLR"/>
    <property type="match status" value="1"/>
</dbReference>
<dbReference type="Gene3D" id="1.10.10.10">
    <property type="entry name" value="Winged helix-like DNA-binding domain superfamily/Winged helix DNA-binding domain"/>
    <property type="match status" value="1"/>
</dbReference>
<dbReference type="Gene3D" id="3.30.450.40">
    <property type="match status" value="1"/>
</dbReference>
<dbReference type="InterPro" id="IPR005471">
    <property type="entry name" value="Tscrpt_reg_IclR_N"/>
</dbReference>
<protein>
    <submittedName>
        <fullName evidence="6">Helix-turn-helix domain-containing protein</fullName>
    </submittedName>
</protein>
<evidence type="ECO:0000256" key="1">
    <source>
        <dbReference type="ARBA" id="ARBA00023015"/>
    </source>
</evidence>
<feature type="domain" description="HTH iclR-type" evidence="4">
    <location>
        <begin position="6"/>
        <end position="68"/>
    </location>
</feature>
<dbReference type="PROSITE" id="PS51078">
    <property type="entry name" value="ICLR_ED"/>
    <property type="match status" value="1"/>
</dbReference>
<dbReference type="Pfam" id="PF09339">
    <property type="entry name" value="HTH_IclR"/>
    <property type="match status" value="1"/>
</dbReference>
<keyword evidence="1" id="KW-0805">Transcription regulation</keyword>
<dbReference type="InterPro" id="IPR011991">
    <property type="entry name" value="ArsR-like_HTH"/>
</dbReference>
<dbReference type="CDD" id="cd00090">
    <property type="entry name" value="HTH_ARSR"/>
    <property type="match status" value="1"/>
</dbReference>